<feature type="compositionally biased region" description="Basic and acidic residues" evidence="4">
    <location>
        <begin position="916"/>
        <end position="929"/>
    </location>
</feature>
<feature type="region of interest" description="Disordered" evidence="4">
    <location>
        <begin position="873"/>
        <end position="1041"/>
    </location>
</feature>
<dbReference type="SUPFAM" id="SSF48452">
    <property type="entry name" value="TPR-like"/>
    <property type="match status" value="1"/>
</dbReference>
<feature type="compositionally biased region" description="Basic and acidic residues" evidence="4">
    <location>
        <begin position="805"/>
        <end position="815"/>
    </location>
</feature>
<feature type="compositionally biased region" description="Basic and acidic residues" evidence="4">
    <location>
        <begin position="663"/>
        <end position="673"/>
    </location>
</feature>
<dbReference type="InterPro" id="IPR013105">
    <property type="entry name" value="TPR_2"/>
</dbReference>
<feature type="compositionally biased region" description="Basic and acidic residues" evidence="4">
    <location>
        <begin position="711"/>
        <end position="741"/>
    </location>
</feature>
<protein>
    <submittedName>
        <fullName evidence="6">Tetratricopeptide repeat protein 14</fullName>
    </submittedName>
</protein>
<dbReference type="Gene3D" id="2.40.50.140">
    <property type="entry name" value="Nucleic acid-binding proteins"/>
    <property type="match status" value="1"/>
</dbReference>
<evidence type="ECO:0000259" key="5">
    <source>
        <dbReference type="PROSITE" id="PS50126"/>
    </source>
</evidence>
<feature type="repeat" description="TPR" evidence="3">
    <location>
        <begin position="256"/>
        <end position="289"/>
    </location>
</feature>
<feature type="domain" description="S1 motif" evidence="5">
    <location>
        <begin position="117"/>
        <end position="199"/>
    </location>
</feature>
<evidence type="ECO:0000256" key="2">
    <source>
        <dbReference type="ARBA" id="ARBA00022803"/>
    </source>
</evidence>
<dbReference type="PANTHER" id="PTHR23184">
    <property type="entry name" value="TETRATRICOPEPTIDE REPEAT PROTEIN 14"/>
    <property type="match status" value="1"/>
</dbReference>
<organism evidence="6 7">
    <name type="scientific">Elysia marginata</name>
    <dbReference type="NCBI Taxonomy" id="1093978"/>
    <lineage>
        <taxon>Eukaryota</taxon>
        <taxon>Metazoa</taxon>
        <taxon>Spiralia</taxon>
        <taxon>Lophotrochozoa</taxon>
        <taxon>Mollusca</taxon>
        <taxon>Gastropoda</taxon>
        <taxon>Heterobranchia</taxon>
        <taxon>Euthyneura</taxon>
        <taxon>Panpulmonata</taxon>
        <taxon>Sacoglossa</taxon>
        <taxon>Placobranchoidea</taxon>
        <taxon>Plakobranchidae</taxon>
        <taxon>Elysia</taxon>
    </lineage>
</organism>
<feature type="repeat" description="TPR" evidence="3">
    <location>
        <begin position="297"/>
        <end position="330"/>
    </location>
</feature>
<evidence type="ECO:0000256" key="1">
    <source>
        <dbReference type="ARBA" id="ARBA00022737"/>
    </source>
</evidence>
<dbReference type="InterPro" id="IPR039190">
    <property type="entry name" value="TTC14"/>
</dbReference>
<accession>A0AAV4J6Z9</accession>
<name>A0AAV4J6Z9_9GAST</name>
<dbReference type="AlphaFoldDB" id="A0AAV4J6Z9"/>
<gene>
    <name evidence="6" type="ORF">ElyMa_004973000</name>
</gene>
<feature type="compositionally biased region" description="Basic and acidic residues" evidence="4">
    <location>
        <begin position="350"/>
        <end position="371"/>
    </location>
</feature>
<dbReference type="Gene3D" id="1.25.40.10">
    <property type="entry name" value="Tetratricopeptide repeat domain"/>
    <property type="match status" value="1"/>
</dbReference>
<sequence>MDVKLVGAAVQFHGEELLDSLTDEQGEPPSSNVAAYLQRRRQFEPEIKDKLFQRNLCGFIARKSDLLFRPLTEDEKNHNRRLEAIDDSFAIMPPLETFMDIPSYSRREEFWKSLRVNDCVTGVVTSIIDQGLRLALLCIDKGVSRDIDDLNIPAFCPVKELPKLYAKESALDAFQKRDIVRGIVLSVVEETERIIISLKAESVPDEKTYPRIGLITEDDFPVHYSVVQGVEMFKKGDYIEAMQHLNRALQVDAENVEALVARGALYANKENFPSAIRDFEEALSYNPKHSNARNYLIETLLTVGRMCEERRDLEKAAEHYESVLKLDENHSEATELLRGCRQLMSKRARKDSESTKHRGKSRPDSPVEKEVPQSTRKPHKSGLDSPVNAEESGYIKGSEVKGQMHGMAKGIPRYGLETSAQEDHAEEVPYHRSAASSFLPVSSYDFFSKYQSRSPSSRRHGFNSPSHSSKSPFVRKSSRSPESQKVWKSGLEDPERGMSEGGKHYQESEPFRVVSSFGKFGPLKKQVDTGEKAEKFDLDVKRSTYHLSDRHREDMLVGGTARLVEKGRNIKGEKSTGKGDPFSFMPRILRKPKMDDPEVNKPLMSSNQMEWDKKSKKEADSKSSSKSKSDEASRGTREVNIADGKHRNEQENSSAESKKPRKNRWDEEGKTREQVGQADSKTVNIIAKLSNLEQSAGVKTKKELEEEMEKEIERRVQERLRQQQESPAHKETGSKNSRSPEDQSQPAKEKRRKGRKDDSEDDDERQDRQKDKRTRERKRSEDSDSDDSKRRYSTKKSERKRSKKKDGSSDDEPRNYRRGGFKGKPVWLEREKTLDVQEKKKGWCKDSFGNKYYADRGKMLFAGKNYDRFGNVFYTQRDSSTRARFKMSKSRGRGRSRSSSSSGSSEGSSPYRRRKGSSDDGKSKTRADKAEDEQESKENAKSQTLTSELLKKEDNRQGDAVAGLADQSPRITTTGLSDKTGEKNEEKGDPDKPGISTSSDVAGPSDIEKLTRSRWDTENNKSRWEETGSEKGSGALKGKRDSLTDLEKFLLELKQKKKKQWIAEGKIKET</sequence>
<dbReference type="PANTHER" id="PTHR23184:SF9">
    <property type="entry name" value="TETRATRICOPEPTIDE REPEAT PROTEIN 14"/>
    <property type="match status" value="1"/>
</dbReference>
<feature type="region of interest" description="Disordered" evidence="4">
    <location>
        <begin position="558"/>
        <end position="832"/>
    </location>
</feature>
<dbReference type="PROSITE" id="PS50005">
    <property type="entry name" value="TPR"/>
    <property type="match status" value="2"/>
</dbReference>
<feature type="compositionally biased region" description="Basic and acidic residues" evidence="4">
    <location>
        <begin position="1006"/>
        <end position="1029"/>
    </location>
</feature>
<comment type="caution">
    <text evidence="6">The sequence shown here is derived from an EMBL/GenBank/DDBJ whole genome shotgun (WGS) entry which is preliminary data.</text>
</comment>
<feature type="compositionally biased region" description="Low complexity" evidence="4">
    <location>
        <begin position="897"/>
        <end position="910"/>
    </location>
</feature>
<feature type="compositionally biased region" description="Basic and acidic residues" evidence="4">
    <location>
        <begin position="563"/>
        <end position="577"/>
    </location>
</feature>
<dbReference type="InterPro" id="IPR012340">
    <property type="entry name" value="NA-bd_OB-fold"/>
</dbReference>
<keyword evidence="2 3" id="KW-0802">TPR repeat</keyword>
<dbReference type="InterPro" id="IPR003029">
    <property type="entry name" value="S1_domain"/>
</dbReference>
<dbReference type="PROSITE" id="PS50293">
    <property type="entry name" value="TPR_REGION"/>
    <property type="match status" value="1"/>
</dbReference>
<evidence type="ECO:0000256" key="3">
    <source>
        <dbReference type="PROSITE-ProRule" id="PRU00339"/>
    </source>
</evidence>
<keyword evidence="1" id="KW-0677">Repeat</keyword>
<evidence type="ECO:0000313" key="7">
    <source>
        <dbReference type="Proteomes" id="UP000762676"/>
    </source>
</evidence>
<feature type="compositionally biased region" description="Basic and acidic residues" evidence="4">
    <location>
        <begin position="979"/>
        <end position="992"/>
    </location>
</feature>
<dbReference type="EMBL" id="BMAT01009969">
    <property type="protein sequence ID" value="GFS17111.1"/>
    <property type="molecule type" value="Genomic_DNA"/>
</dbReference>
<dbReference type="Pfam" id="PF07719">
    <property type="entry name" value="TPR_2"/>
    <property type="match status" value="1"/>
</dbReference>
<proteinExistence type="predicted"/>
<evidence type="ECO:0000256" key="4">
    <source>
        <dbReference type="SAM" id="MobiDB-lite"/>
    </source>
</evidence>
<feature type="region of interest" description="Disordered" evidence="4">
    <location>
        <begin position="450"/>
        <end position="510"/>
    </location>
</feature>
<dbReference type="SUPFAM" id="SSF50249">
    <property type="entry name" value="Nucleic acid-binding proteins"/>
    <property type="match status" value="1"/>
</dbReference>
<feature type="compositionally biased region" description="Basic residues" evidence="4">
    <location>
        <begin position="791"/>
        <end position="804"/>
    </location>
</feature>
<dbReference type="Proteomes" id="UP000762676">
    <property type="component" value="Unassembled WGS sequence"/>
</dbReference>
<dbReference type="SMART" id="SM00316">
    <property type="entry name" value="S1"/>
    <property type="match status" value="1"/>
</dbReference>
<dbReference type="PROSITE" id="PS50126">
    <property type="entry name" value="S1"/>
    <property type="match status" value="1"/>
</dbReference>
<feature type="compositionally biased region" description="Basic residues" evidence="4">
    <location>
        <begin position="883"/>
        <end position="896"/>
    </location>
</feature>
<dbReference type="SMART" id="SM00028">
    <property type="entry name" value="TPR"/>
    <property type="match status" value="3"/>
</dbReference>
<dbReference type="GO" id="GO:0003676">
    <property type="term" value="F:nucleic acid binding"/>
    <property type="evidence" value="ECO:0007669"/>
    <property type="project" value="InterPro"/>
</dbReference>
<feature type="compositionally biased region" description="Basic and acidic residues" evidence="4">
    <location>
        <begin position="490"/>
        <end position="510"/>
    </location>
</feature>
<evidence type="ECO:0000313" key="6">
    <source>
        <dbReference type="EMBL" id="GFS17111.1"/>
    </source>
</evidence>
<reference evidence="6 7" key="1">
    <citation type="journal article" date="2021" name="Elife">
        <title>Chloroplast acquisition without the gene transfer in kleptoplastic sea slugs, Plakobranchus ocellatus.</title>
        <authorList>
            <person name="Maeda T."/>
            <person name="Takahashi S."/>
            <person name="Yoshida T."/>
            <person name="Shimamura S."/>
            <person name="Takaki Y."/>
            <person name="Nagai Y."/>
            <person name="Toyoda A."/>
            <person name="Suzuki Y."/>
            <person name="Arimoto A."/>
            <person name="Ishii H."/>
            <person name="Satoh N."/>
            <person name="Nishiyama T."/>
            <person name="Hasebe M."/>
            <person name="Maruyama T."/>
            <person name="Minagawa J."/>
            <person name="Obokata J."/>
            <person name="Shigenobu S."/>
        </authorList>
    </citation>
    <scope>NUCLEOTIDE SEQUENCE [LARGE SCALE GENOMIC DNA]</scope>
</reference>
<feature type="compositionally biased region" description="Basic and acidic residues" evidence="4">
    <location>
        <begin position="610"/>
        <end position="637"/>
    </location>
</feature>
<feature type="region of interest" description="Disordered" evidence="4">
    <location>
        <begin position="345"/>
        <end position="390"/>
    </location>
</feature>
<dbReference type="InterPro" id="IPR011990">
    <property type="entry name" value="TPR-like_helical_dom_sf"/>
</dbReference>
<dbReference type="InterPro" id="IPR019734">
    <property type="entry name" value="TPR_rpt"/>
</dbReference>
<keyword evidence="7" id="KW-1185">Reference proteome</keyword>
<feature type="compositionally biased region" description="Basic and acidic residues" evidence="4">
    <location>
        <begin position="765"/>
        <end position="790"/>
    </location>
</feature>